<dbReference type="EC" id="2.4.1.-" evidence="11"/>
<dbReference type="HOGENOM" id="CLU_059409_0_0_1"/>
<feature type="transmembrane region" description="Helical" evidence="11">
    <location>
        <begin position="147"/>
        <end position="166"/>
    </location>
</feature>
<dbReference type="PANTHER" id="PTHR22760">
    <property type="entry name" value="GLYCOSYLTRANSFERASE"/>
    <property type="match status" value="1"/>
</dbReference>
<evidence type="ECO:0000256" key="8">
    <source>
        <dbReference type="ARBA" id="ARBA00022989"/>
    </source>
</evidence>
<evidence type="ECO:0000256" key="4">
    <source>
        <dbReference type="ARBA" id="ARBA00022676"/>
    </source>
</evidence>
<dbReference type="KEGG" id="mlr:MELLADRAFT_85009"/>
<feature type="transmembrane region" description="Helical" evidence="11">
    <location>
        <begin position="62"/>
        <end position="83"/>
    </location>
</feature>
<dbReference type="EMBL" id="GL883101">
    <property type="protein sequence ID" value="EGG08320.1"/>
    <property type="molecule type" value="Genomic_DNA"/>
</dbReference>
<dbReference type="PANTHER" id="PTHR22760:SF3">
    <property type="entry name" value="GPI MANNOSYLTRANSFERASE 4"/>
    <property type="match status" value="1"/>
</dbReference>
<evidence type="ECO:0000256" key="2">
    <source>
        <dbReference type="ARBA" id="ARBA00004687"/>
    </source>
</evidence>
<comment type="caution">
    <text evidence="11">Lacks conserved residue(s) required for the propagation of feature annotation.</text>
</comment>
<evidence type="ECO:0000256" key="11">
    <source>
        <dbReference type="RuleBase" id="RU363075"/>
    </source>
</evidence>
<organism evidence="13">
    <name type="scientific">Melampsora larici-populina (strain 98AG31 / pathotype 3-4-7)</name>
    <name type="common">Poplar leaf rust fungus</name>
    <dbReference type="NCBI Taxonomy" id="747676"/>
    <lineage>
        <taxon>Eukaryota</taxon>
        <taxon>Fungi</taxon>
        <taxon>Dikarya</taxon>
        <taxon>Basidiomycota</taxon>
        <taxon>Pucciniomycotina</taxon>
        <taxon>Pucciniomycetes</taxon>
        <taxon>Pucciniales</taxon>
        <taxon>Melampsoraceae</taxon>
        <taxon>Melampsora</taxon>
    </lineage>
</organism>
<evidence type="ECO:0000256" key="1">
    <source>
        <dbReference type="ARBA" id="ARBA00004477"/>
    </source>
</evidence>
<dbReference type="RefSeq" id="XP_007408518.1">
    <property type="nucleotide sequence ID" value="XM_007408456.1"/>
</dbReference>
<keyword evidence="13" id="KW-1185">Reference proteome</keyword>
<proteinExistence type="inferred from homology"/>
<evidence type="ECO:0000256" key="3">
    <source>
        <dbReference type="ARBA" id="ARBA00022502"/>
    </source>
</evidence>
<evidence type="ECO:0000256" key="9">
    <source>
        <dbReference type="ARBA" id="ARBA00023136"/>
    </source>
</evidence>
<keyword evidence="3" id="KW-0337">GPI-anchor biosynthesis</keyword>
<dbReference type="Proteomes" id="UP000001072">
    <property type="component" value="Unassembled WGS sequence"/>
</dbReference>
<sequence length="301" mass="35005">MIKSKSILSFLTLTFFTLFTIFYSCWIDSNYFNYWPSIPPLNLFLYNLDWSNLSLHGLHSKWLHLFVNGPLLFGPSLWVLTFWGIYKMFRFRKNLHYLLSGSVIVSGLGLLSIQPHQEPRFLLPLLIPVCIIASHTLLTLTPTSRKVFWKLHFLHTILGTIFYGFLHQSGVIPTISYIKGSNQFEDIKSIVIWKTFDFPKTLLLRTSTSDLNLINLQGLNEISMLDKVCKELKVTQKGILVFPLNAFKTFGVLDLVVWNSFGFHLDMDRIDDYFENGFKANGICVVKIYRFCSRYLEFDQI</sequence>
<dbReference type="GO" id="GO:0000026">
    <property type="term" value="F:alpha-1,2-mannosyltransferase activity"/>
    <property type="evidence" value="ECO:0007669"/>
    <property type="project" value="TreeGrafter"/>
</dbReference>
<evidence type="ECO:0000256" key="10">
    <source>
        <dbReference type="ARBA" id="ARBA00038466"/>
    </source>
</evidence>
<feature type="transmembrane region" description="Helical" evidence="11">
    <location>
        <begin position="121"/>
        <end position="140"/>
    </location>
</feature>
<protein>
    <recommendedName>
        <fullName evidence="11">Mannosyltransferase</fullName>
        <ecNumber evidence="11">2.4.1.-</ecNumber>
    </recommendedName>
</protein>
<accession>F4RH01</accession>
<comment type="subcellular location">
    <subcellularLocation>
        <location evidence="1 11">Endoplasmic reticulum membrane</location>
        <topology evidence="1 11">Multi-pass membrane protein</topology>
    </subcellularLocation>
</comment>
<dbReference type="GO" id="GO:0005789">
    <property type="term" value="C:endoplasmic reticulum membrane"/>
    <property type="evidence" value="ECO:0007669"/>
    <property type="project" value="UniProtKB-SubCell"/>
</dbReference>
<dbReference type="VEuPathDB" id="FungiDB:MELLADRAFT_85009"/>
<dbReference type="AlphaFoldDB" id="F4RH01"/>
<keyword evidence="6 11" id="KW-0812">Transmembrane</keyword>
<evidence type="ECO:0000313" key="13">
    <source>
        <dbReference type="Proteomes" id="UP000001072"/>
    </source>
</evidence>
<feature type="transmembrane region" description="Helical" evidence="11">
    <location>
        <begin position="95"/>
        <end position="115"/>
    </location>
</feature>
<comment type="pathway">
    <text evidence="2">Glycolipid biosynthesis; glycosylphosphatidylinositol-anchor biosynthesis.</text>
</comment>
<dbReference type="InParanoid" id="F4RH01"/>
<dbReference type="Pfam" id="PF03901">
    <property type="entry name" value="Glyco_transf_22"/>
    <property type="match status" value="1"/>
</dbReference>
<dbReference type="FunCoup" id="F4RH01">
    <property type="interactions" value="89"/>
</dbReference>
<dbReference type="GO" id="GO:0006506">
    <property type="term" value="P:GPI anchor biosynthetic process"/>
    <property type="evidence" value="ECO:0007669"/>
    <property type="project" value="UniProtKB-KW"/>
</dbReference>
<dbReference type="OrthoDB" id="10066429at2759"/>
<reference evidence="13" key="1">
    <citation type="journal article" date="2011" name="Proc. Natl. Acad. Sci. U.S.A.">
        <title>Obligate biotrophy features unraveled by the genomic analysis of rust fungi.</title>
        <authorList>
            <person name="Duplessis S."/>
            <person name="Cuomo C.A."/>
            <person name="Lin Y.-C."/>
            <person name="Aerts A."/>
            <person name="Tisserant E."/>
            <person name="Veneault-Fourrey C."/>
            <person name="Joly D.L."/>
            <person name="Hacquard S."/>
            <person name="Amselem J."/>
            <person name="Cantarel B.L."/>
            <person name="Chiu R."/>
            <person name="Coutinho P.M."/>
            <person name="Feau N."/>
            <person name="Field M."/>
            <person name="Frey P."/>
            <person name="Gelhaye E."/>
            <person name="Goldberg J."/>
            <person name="Grabherr M.G."/>
            <person name="Kodira C.D."/>
            <person name="Kohler A."/>
            <person name="Kuees U."/>
            <person name="Lindquist E.A."/>
            <person name="Lucas S.M."/>
            <person name="Mago R."/>
            <person name="Mauceli E."/>
            <person name="Morin E."/>
            <person name="Murat C."/>
            <person name="Pangilinan J.L."/>
            <person name="Park R."/>
            <person name="Pearson M."/>
            <person name="Quesneville H."/>
            <person name="Rouhier N."/>
            <person name="Sakthikumar S."/>
            <person name="Salamov A.A."/>
            <person name="Schmutz J."/>
            <person name="Selles B."/>
            <person name="Shapiro H."/>
            <person name="Tanguay P."/>
            <person name="Tuskan G.A."/>
            <person name="Henrissat B."/>
            <person name="Van de Peer Y."/>
            <person name="Rouze P."/>
            <person name="Ellis J.G."/>
            <person name="Dodds P.N."/>
            <person name="Schein J.E."/>
            <person name="Zhong S."/>
            <person name="Hamelin R.C."/>
            <person name="Grigoriev I.V."/>
            <person name="Szabo L.J."/>
            <person name="Martin F."/>
        </authorList>
    </citation>
    <scope>NUCLEOTIDE SEQUENCE [LARGE SCALE GENOMIC DNA]</scope>
    <source>
        <strain evidence="13">98AG31 / pathotype 3-4-7</strain>
    </source>
</reference>
<dbReference type="STRING" id="747676.F4RH01"/>
<gene>
    <name evidence="12" type="ORF">MELLADRAFT_85009</name>
</gene>
<name>F4RH01_MELLP</name>
<dbReference type="GeneID" id="18933691"/>
<keyword evidence="7 11" id="KW-0256">Endoplasmic reticulum</keyword>
<dbReference type="eggNOG" id="KOG4123">
    <property type="taxonomic scope" value="Eukaryota"/>
</dbReference>
<dbReference type="InterPro" id="IPR005599">
    <property type="entry name" value="GPI_mannosylTrfase"/>
</dbReference>
<comment type="similarity">
    <text evidence="10">Belongs to the glycosyltransferase 22 family. PIGZ subfamily.</text>
</comment>
<dbReference type="PROSITE" id="PS51257">
    <property type="entry name" value="PROKAR_LIPOPROTEIN"/>
    <property type="match status" value="1"/>
</dbReference>
<keyword evidence="5" id="KW-0808">Transferase</keyword>
<keyword evidence="4 11" id="KW-0328">Glycosyltransferase</keyword>
<keyword evidence="8 11" id="KW-1133">Transmembrane helix</keyword>
<evidence type="ECO:0000256" key="7">
    <source>
        <dbReference type="ARBA" id="ARBA00022824"/>
    </source>
</evidence>
<evidence type="ECO:0000256" key="5">
    <source>
        <dbReference type="ARBA" id="ARBA00022679"/>
    </source>
</evidence>
<evidence type="ECO:0000256" key="6">
    <source>
        <dbReference type="ARBA" id="ARBA00022692"/>
    </source>
</evidence>
<evidence type="ECO:0000313" key="12">
    <source>
        <dbReference type="EMBL" id="EGG08320.1"/>
    </source>
</evidence>
<keyword evidence="9 11" id="KW-0472">Membrane</keyword>